<evidence type="ECO:0000313" key="5">
    <source>
        <dbReference type="EMBL" id="PPC78957.1"/>
    </source>
</evidence>
<comment type="similarity">
    <text evidence="2">Belongs to the DapA family.</text>
</comment>
<dbReference type="Pfam" id="PF00701">
    <property type="entry name" value="DHDPS"/>
    <property type="match status" value="1"/>
</dbReference>
<dbReference type="AlphaFoldDB" id="A0A2S5KVS9"/>
<dbReference type="InterPro" id="IPR002220">
    <property type="entry name" value="DapA-like"/>
</dbReference>
<dbReference type="GO" id="GO:0008840">
    <property type="term" value="F:4-hydroxy-tetrahydrodipicolinate synthase activity"/>
    <property type="evidence" value="ECO:0007669"/>
    <property type="project" value="TreeGrafter"/>
</dbReference>
<evidence type="ECO:0000256" key="4">
    <source>
        <dbReference type="PIRSR" id="PIRSR001365-2"/>
    </source>
</evidence>
<dbReference type="PIRSF" id="PIRSF001365">
    <property type="entry name" value="DHDPS"/>
    <property type="match status" value="1"/>
</dbReference>
<feature type="binding site" evidence="4">
    <location>
        <position position="51"/>
    </location>
    <ligand>
        <name>pyruvate</name>
        <dbReference type="ChEBI" id="CHEBI:15361"/>
    </ligand>
</feature>
<feature type="active site" description="Proton donor/acceptor" evidence="3">
    <location>
        <position position="143"/>
    </location>
</feature>
<organism evidence="5 6">
    <name type="scientific">Proteobacteria bacterium 228</name>
    <dbReference type="NCBI Taxonomy" id="2083153"/>
    <lineage>
        <taxon>Bacteria</taxon>
        <taxon>Pseudomonadati</taxon>
        <taxon>Pseudomonadota</taxon>
    </lineage>
</organism>
<dbReference type="PANTHER" id="PTHR12128:SF67">
    <property type="entry name" value="BLR3884 PROTEIN"/>
    <property type="match status" value="1"/>
</dbReference>
<proteinExistence type="inferred from homology"/>
<evidence type="ECO:0000256" key="1">
    <source>
        <dbReference type="ARBA" id="ARBA00023239"/>
    </source>
</evidence>
<keyword evidence="1 2" id="KW-0456">Lyase</keyword>
<gene>
    <name evidence="5" type="ORF">C4K68_02010</name>
</gene>
<dbReference type="CDD" id="cd00408">
    <property type="entry name" value="DHDPS-like"/>
    <property type="match status" value="1"/>
</dbReference>
<comment type="caution">
    <text evidence="5">The sequence shown here is derived from an EMBL/GenBank/DDBJ whole genome shotgun (WGS) entry which is preliminary data.</text>
</comment>
<dbReference type="PANTHER" id="PTHR12128">
    <property type="entry name" value="DIHYDRODIPICOLINATE SYNTHASE"/>
    <property type="match status" value="1"/>
</dbReference>
<evidence type="ECO:0000256" key="2">
    <source>
        <dbReference type="PIRNR" id="PIRNR001365"/>
    </source>
</evidence>
<feature type="binding site" evidence="4">
    <location>
        <position position="214"/>
    </location>
    <ligand>
        <name>pyruvate</name>
        <dbReference type="ChEBI" id="CHEBI:15361"/>
    </ligand>
</feature>
<dbReference type="EMBL" id="PRLP01000007">
    <property type="protein sequence ID" value="PPC78957.1"/>
    <property type="molecule type" value="Genomic_DNA"/>
</dbReference>
<sequence length="296" mass="32004">MSQTNNNKFGVSAALTTPFLADGQVDKSLLLRHVQRLLQQGCASVTLFGTTGEGPALGMREKAEVVDFLLQQGVAASKLVLGVLAVSHEEVLDMFALGQRIGCRRFLLAPPFYFKGVDELGLLQWFSEVLSAVQSQQPEVILYHIPQLTAVPLSVSLIQQLKQAYPALVYGVKDSAGDWSNSKALLEHFPDLAIMIGDERLLEDAVRLGASGTISGIANFRADWLIDVVAGQPAHAGLTPLVNEVLCYPVIPAVKALVAATYDEAQWLGCRAPLLALSDDARMRLVDHCQSFLPAK</sequence>
<dbReference type="InterPro" id="IPR013785">
    <property type="entry name" value="Aldolase_TIM"/>
</dbReference>
<dbReference type="Gene3D" id="3.20.20.70">
    <property type="entry name" value="Aldolase class I"/>
    <property type="match status" value="1"/>
</dbReference>
<dbReference type="SUPFAM" id="SSF51569">
    <property type="entry name" value="Aldolase"/>
    <property type="match status" value="1"/>
</dbReference>
<protein>
    <submittedName>
        <fullName evidence="5">Dihydrodipicolinate synthase family protein</fullName>
    </submittedName>
</protein>
<reference evidence="5 6" key="1">
    <citation type="submission" date="2018-02" db="EMBL/GenBank/DDBJ databases">
        <title>novel marine gammaproteobacteria from coastal saline agro ecosystem.</title>
        <authorList>
            <person name="Krishnan R."/>
            <person name="Ramesh Kumar N."/>
        </authorList>
    </citation>
    <scope>NUCLEOTIDE SEQUENCE [LARGE SCALE GENOMIC DNA]</scope>
    <source>
        <strain evidence="5 6">228</strain>
    </source>
</reference>
<evidence type="ECO:0000313" key="6">
    <source>
        <dbReference type="Proteomes" id="UP000238196"/>
    </source>
</evidence>
<evidence type="ECO:0000256" key="3">
    <source>
        <dbReference type="PIRSR" id="PIRSR001365-1"/>
    </source>
</evidence>
<dbReference type="PRINTS" id="PR00146">
    <property type="entry name" value="DHPICSNTHASE"/>
</dbReference>
<dbReference type="SMART" id="SM01130">
    <property type="entry name" value="DHDPS"/>
    <property type="match status" value="1"/>
</dbReference>
<feature type="active site" description="Schiff-base intermediate with substrate" evidence="3">
    <location>
        <position position="173"/>
    </location>
</feature>
<accession>A0A2S5KVS9</accession>
<dbReference type="OrthoDB" id="7157803at2"/>
<name>A0A2S5KVS9_9PROT</name>
<dbReference type="Proteomes" id="UP000238196">
    <property type="component" value="Unassembled WGS sequence"/>
</dbReference>